<keyword evidence="1" id="KW-0732">Signal</keyword>
<dbReference type="InterPro" id="IPR007314">
    <property type="entry name" value="Cofac_haem-bd_dom"/>
</dbReference>
<dbReference type="Gene3D" id="3.40.50.11550">
    <property type="match status" value="1"/>
</dbReference>
<protein>
    <submittedName>
        <fullName evidence="3">ChaN family lipoprotein</fullName>
    </submittedName>
</protein>
<dbReference type="RefSeq" id="WP_369332274.1">
    <property type="nucleotide sequence ID" value="NZ_JAULBC010000011.1"/>
</dbReference>
<dbReference type="EMBL" id="JAULBC010000011">
    <property type="protein sequence ID" value="MEX6690858.1"/>
    <property type="molecule type" value="Genomic_DNA"/>
</dbReference>
<gene>
    <name evidence="3" type="ORF">QTN47_25340</name>
</gene>
<proteinExistence type="predicted"/>
<name>A0ABV3ZPT9_9BACT</name>
<dbReference type="Proteomes" id="UP001560573">
    <property type="component" value="Unassembled WGS sequence"/>
</dbReference>
<reference evidence="3 4" key="1">
    <citation type="submission" date="2023-07" db="EMBL/GenBank/DDBJ databases">
        <authorList>
            <person name="Lian W.-H."/>
        </authorList>
    </citation>
    <scope>NUCLEOTIDE SEQUENCE [LARGE SCALE GENOMIC DNA]</scope>
    <source>
        <strain evidence="3 4">SYSU DXS3180</strain>
    </source>
</reference>
<evidence type="ECO:0000259" key="2">
    <source>
        <dbReference type="Pfam" id="PF04187"/>
    </source>
</evidence>
<feature type="domain" description="Haem-binding uptake Tiki superfamily ChaN" evidence="2">
    <location>
        <begin position="45"/>
        <end position="247"/>
    </location>
</feature>
<dbReference type="CDD" id="cd14727">
    <property type="entry name" value="ChanN-like"/>
    <property type="match status" value="1"/>
</dbReference>
<keyword evidence="4" id="KW-1185">Reference proteome</keyword>
<dbReference type="SUPFAM" id="SSF159501">
    <property type="entry name" value="EreA/ChaN-like"/>
    <property type="match status" value="1"/>
</dbReference>
<comment type="caution">
    <text evidence="3">The sequence shown here is derived from an EMBL/GenBank/DDBJ whole genome shotgun (WGS) entry which is preliminary data.</text>
</comment>
<dbReference type="Pfam" id="PF04187">
    <property type="entry name" value="Cofac_haem_bdg"/>
    <property type="match status" value="1"/>
</dbReference>
<organism evidence="3 4">
    <name type="scientific">Danxiaibacter flavus</name>
    <dbReference type="NCBI Taxonomy" id="3049108"/>
    <lineage>
        <taxon>Bacteria</taxon>
        <taxon>Pseudomonadati</taxon>
        <taxon>Bacteroidota</taxon>
        <taxon>Chitinophagia</taxon>
        <taxon>Chitinophagales</taxon>
        <taxon>Chitinophagaceae</taxon>
        <taxon>Danxiaibacter</taxon>
    </lineage>
</organism>
<evidence type="ECO:0000256" key="1">
    <source>
        <dbReference type="SAM" id="SignalP"/>
    </source>
</evidence>
<feature type="chain" id="PRO_5045178927" evidence="1">
    <location>
        <begin position="22"/>
        <end position="292"/>
    </location>
</feature>
<sequence>MKFFNYLFLFSLMLSFNQARSQSTDNYFKIYDTKNSKEITINEIAGKMNSADVLFFGEIHNDSVAHILEAALLDRLIKAYKNIVLSLEALSDDYQTILNEYLEDFLSEQDFERLANVWMPYYHSYKPLIKISKLHKLPVIAANVPKRYVSLVSERGMEVLDSLDVEAKSFLPPLPYYISKGKYYEKFAEAMKFHVYMSDSLFQSHCLYDATIAYNIYKFWKSHPTYKIFQIIGSFHVDERMGTIEQIKRLGNIKFLTISCLYDDTFKKPNWNEYKNLADFIIVTDRTLKRTF</sequence>
<accession>A0ABV3ZPT9</accession>
<keyword evidence="3" id="KW-0449">Lipoprotein</keyword>
<evidence type="ECO:0000313" key="3">
    <source>
        <dbReference type="EMBL" id="MEX6690858.1"/>
    </source>
</evidence>
<evidence type="ECO:0000313" key="4">
    <source>
        <dbReference type="Proteomes" id="UP001560573"/>
    </source>
</evidence>
<feature type="signal peptide" evidence="1">
    <location>
        <begin position="1"/>
        <end position="21"/>
    </location>
</feature>